<dbReference type="InterPro" id="IPR004839">
    <property type="entry name" value="Aminotransferase_I/II_large"/>
</dbReference>
<evidence type="ECO:0000256" key="2">
    <source>
        <dbReference type="ARBA" id="ARBA00022898"/>
    </source>
</evidence>
<dbReference type="GO" id="GO:0030170">
    <property type="term" value="F:pyridoxal phosphate binding"/>
    <property type="evidence" value="ECO:0007669"/>
    <property type="project" value="InterPro"/>
</dbReference>
<protein>
    <submittedName>
        <fullName evidence="7">DNA-binding transcriptional regulator, MocR family / aminotransferase domain</fullName>
    </submittedName>
</protein>
<dbReference type="Pfam" id="PF00392">
    <property type="entry name" value="GntR"/>
    <property type="match status" value="1"/>
</dbReference>
<evidence type="ECO:0000256" key="5">
    <source>
        <dbReference type="ARBA" id="ARBA00023163"/>
    </source>
</evidence>
<evidence type="ECO:0000259" key="6">
    <source>
        <dbReference type="PROSITE" id="PS50949"/>
    </source>
</evidence>
<dbReference type="InterPro" id="IPR015421">
    <property type="entry name" value="PyrdxlP-dep_Trfase_major"/>
</dbReference>
<dbReference type="InterPro" id="IPR036390">
    <property type="entry name" value="WH_DNA-bd_sf"/>
</dbReference>
<dbReference type="SMART" id="SM00345">
    <property type="entry name" value="HTH_GNTR"/>
    <property type="match status" value="1"/>
</dbReference>
<keyword evidence="3" id="KW-0805">Transcription regulation</keyword>
<dbReference type="GO" id="GO:0003700">
    <property type="term" value="F:DNA-binding transcription factor activity"/>
    <property type="evidence" value="ECO:0007669"/>
    <property type="project" value="InterPro"/>
</dbReference>
<keyword evidence="7" id="KW-0808">Transferase</keyword>
<keyword evidence="4 7" id="KW-0238">DNA-binding</keyword>
<dbReference type="SUPFAM" id="SSF53383">
    <property type="entry name" value="PLP-dependent transferases"/>
    <property type="match status" value="1"/>
</dbReference>
<dbReference type="Gene3D" id="3.40.640.10">
    <property type="entry name" value="Type I PLP-dependent aspartate aminotransferase-like (Major domain)"/>
    <property type="match status" value="1"/>
</dbReference>
<dbReference type="InterPro" id="IPR000524">
    <property type="entry name" value="Tscrpt_reg_HTH_GntR"/>
</dbReference>
<dbReference type="PANTHER" id="PTHR46577:SF2">
    <property type="entry name" value="TRANSCRIPTIONAL REGULATORY PROTEIN"/>
    <property type="match status" value="1"/>
</dbReference>
<dbReference type="GO" id="GO:0008483">
    <property type="term" value="F:transaminase activity"/>
    <property type="evidence" value="ECO:0007669"/>
    <property type="project" value="UniProtKB-KW"/>
</dbReference>
<evidence type="ECO:0000256" key="1">
    <source>
        <dbReference type="ARBA" id="ARBA00005384"/>
    </source>
</evidence>
<dbReference type="Gene3D" id="1.10.10.10">
    <property type="entry name" value="Winged helix-like DNA-binding domain superfamily/Winged helix DNA-binding domain"/>
    <property type="match status" value="1"/>
</dbReference>
<evidence type="ECO:0000256" key="4">
    <source>
        <dbReference type="ARBA" id="ARBA00023125"/>
    </source>
</evidence>
<reference evidence="7" key="1">
    <citation type="submission" date="2018-06" db="EMBL/GenBank/DDBJ databases">
        <authorList>
            <person name="Zhirakovskaya E."/>
        </authorList>
    </citation>
    <scope>NUCLEOTIDE SEQUENCE</scope>
</reference>
<keyword evidence="5" id="KW-0804">Transcription</keyword>
<dbReference type="EMBL" id="UOFE01000028">
    <property type="protein sequence ID" value="VAW52484.1"/>
    <property type="molecule type" value="Genomic_DNA"/>
</dbReference>
<dbReference type="GO" id="GO:0003677">
    <property type="term" value="F:DNA binding"/>
    <property type="evidence" value="ECO:0007669"/>
    <property type="project" value="UniProtKB-KW"/>
</dbReference>
<dbReference type="AlphaFoldDB" id="A0A3B0X953"/>
<proteinExistence type="inferred from homology"/>
<sequence length="469" mass="53042">MKIVTLDKTSDTPLTEQIVQNIKKLIDDRALKNGSRMPSIRTFSTEHGVSRFTSVQAYDRLVAAGYLQSRQGSGFYVKIHSQYSGRAKPSIKLDRAMDVLWLLRSTLNQPSLKPAPGAGWLPHDWMDTAGIQRSLRSIAHRPGRHLTEYGTPQGYLPLRQQIQQRLAELKIHIDADQILLTTGATHALDLIARYYVRPGDTVLVDDPGYFILFGTLKSYGAKIIGVPWNEDGPDVEKFEQLIKQHKPKLFFTNSILHNPTGASISQATAHRLLQHAENNKMIIIEDDVFSDFHPEKISRIATLDQLKRVIYISSYSKTISSAMRVGFIACSTDMVKQLTDLKLLSGITTSEINERMVSHMLASGQYRKYLNKLHKRLHRCRDIAFDNLGKLKLMPEIEPEGGLFLWSKMPEHIDIIKLSNRAAGLGMMFAPGNLFSPHQLPSQWMRFNIASCNEAEHLSYLKKALISRT</sequence>
<comment type="similarity">
    <text evidence="1">In the C-terminal section; belongs to the class-I pyridoxal-phosphate-dependent aminotransferase family.</text>
</comment>
<dbReference type="SUPFAM" id="SSF46785">
    <property type="entry name" value="Winged helix' DNA-binding domain"/>
    <property type="match status" value="1"/>
</dbReference>
<evidence type="ECO:0000313" key="7">
    <source>
        <dbReference type="EMBL" id="VAW52484.1"/>
    </source>
</evidence>
<feature type="domain" description="HTH gntR-type" evidence="6">
    <location>
        <begin position="12"/>
        <end position="80"/>
    </location>
</feature>
<keyword evidence="7" id="KW-0032">Aminotransferase</keyword>
<name>A0A3B0X953_9ZZZZ</name>
<dbReference type="PROSITE" id="PS50949">
    <property type="entry name" value="HTH_GNTR"/>
    <property type="match status" value="1"/>
</dbReference>
<dbReference type="Pfam" id="PF00155">
    <property type="entry name" value="Aminotran_1_2"/>
    <property type="match status" value="1"/>
</dbReference>
<evidence type="ECO:0000256" key="3">
    <source>
        <dbReference type="ARBA" id="ARBA00023015"/>
    </source>
</evidence>
<dbReference type="CDD" id="cd07377">
    <property type="entry name" value="WHTH_GntR"/>
    <property type="match status" value="1"/>
</dbReference>
<dbReference type="CDD" id="cd00609">
    <property type="entry name" value="AAT_like"/>
    <property type="match status" value="1"/>
</dbReference>
<dbReference type="PANTHER" id="PTHR46577">
    <property type="entry name" value="HTH-TYPE TRANSCRIPTIONAL REGULATORY PROTEIN GABR"/>
    <property type="match status" value="1"/>
</dbReference>
<accession>A0A3B0X953</accession>
<keyword evidence="2" id="KW-0663">Pyridoxal phosphate</keyword>
<dbReference type="InterPro" id="IPR036388">
    <property type="entry name" value="WH-like_DNA-bd_sf"/>
</dbReference>
<dbReference type="InterPro" id="IPR051446">
    <property type="entry name" value="HTH_trans_reg/aminotransferase"/>
</dbReference>
<organism evidence="7">
    <name type="scientific">hydrothermal vent metagenome</name>
    <dbReference type="NCBI Taxonomy" id="652676"/>
    <lineage>
        <taxon>unclassified sequences</taxon>
        <taxon>metagenomes</taxon>
        <taxon>ecological metagenomes</taxon>
    </lineage>
</organism>
<dbReference type="InterPro" id="IPR015424">
    <property type="entry name" value="PyrdxlP-dep_Trfase"/>
</dbReference>
<gene>
    <name evidence="7" type="ORF">MNBD_GAMMA05-1090</name>
</gene>